<dbReference type="GO" id="GO:0016491">
    <property type="term" value="F:oxidoreductase activity"/>
    <property type="evidence" value="ECO:0007669"/>
    <property type="project" value="UniProtKB-ARBA"/>
</dbReference>
<protein>
    <submittedName>
        <fullName evidence="2">Ornithine cyclodeaminase family protein</fullName>
    </submittedName>
</protein>
<dbReference type="Proteomes" id="UP000077405">
    <property type="component" value="Chromosome"/>
</dbReference>
<gene>
    <name evidence="2" type="ORF">A6A40_11055</name>
</gene>
<dbReference type="FunFam" id="3.40.50.720:FF:000311">
    <property type="entry name" value="Ornithine cyclodeaminase"/>
    <property type="match status" value="1"/>
</dbReference>
<dbReference type="EMBL" id="CP015285">
    <property type="protein sequence ID" value="ANC92395.1"/>
    <property type="molecule type" value="Genomic_DNA"/>
</dbReference>
<dbReference type="AlphaFoldDB" id="A0A160JH77"/>
<dbReference type="GO" id="GO:0019752">
    <property type="term" value="P:carboxylic acid metabolic process"/>
    <property type="evidence" value="ECO:0007669"/>
    <property type="project" value="UniProtKB-ARBA"/>
</dbReference>
<sequence length="319" mass="34482">MRTVSAAELRSVLHHRMLIERLRQSFRAGVEAPPAHRHRVETYGASDAALLLAPAWQVNQSVGVRIDTVFPDNAGGDLPTTQGVYLLADGKTGVPQALLDSSAALARRSGAAASALAASYLARPDAERLLVVGTGPLALELIEAHTAVRTIRHVLVWGRDPQKAKRIAARFHRPKFRIDATGDLEGAVRGADIVACATTAREPLIRGDWLRPGQHLDLLGGVAPEMREADDGCIRRSRVFVDRRDRKALEAGDIAQPMASGLLTADDIAGDLFDLSRGERAGRRFYDQITLFKSVGTALADLCAAQMAVEMVLHNDSIR</sequence>
<dbReference type="PANTHER" id="PTHR13812">
    <property type="entry name" value="KETIMINE REDUCTASE MU-CRYSTALLIN"/>
    <property type="match status" value="1"/>
</dbReference>
<comment type="similarity">
    <text evidence="1">Belongs to the ornithine cyclodeaminase/mu-crystallin family.</text>
</comment>
<dbReference type="SUPFAM" id="SSF51735">
    <property type="entry name" value="NAD(P)-binding Rossmann-fold domains"/>
    <property type="match status" value="1"/>
</dbReference>
<dbReference type="STRING" id="1226968.A6A40_11055"/>
<evidence type="ECO:0000256" key="1">
    <source>
        <dbReference type="ARBA" id="ARBA00008903"/>
    </source>
</evidence>
<dbReference type="NCBIfam" id="NF004793">
    <property type="entry name" value="PRK06141.1"/>
    <property type="match status" value="1"/>
</dbReference>
<dbReference type="Pfam" id="PF02423">
    <property type="entry name" value="OCD_Mu_crystall"/>
    <property type="match status" value="1"/>
</dbReference>
<dbReference type="OrthoDB" id="9785971at2"/>
<evidence type="ECO:0000313" key="3">
    <source>
        <dbReference type="Proteomes" id="UP000077405"/>
    </source>
</evidence>
<organism evidence="2 3">
    <name type="scientific">Azospirillum humicireducens</name>
    <dbReference type="NCBI Taxonomy" id="1226968"/>
    <lineage>
        <taxon>Bacteria</taxon>
        <taxon>Pseudomonadati</taxon>
        <taxon>Pseudomonadota</taxon>
        <taxon>Alphaproteobacteria</taxon>
        <taxon>Rhodospirillales</taxon>
        <taxon>Azospirillaceae</taxon>
        <taxon>Azospirillum</taxon>
    </lineage>
</organism>
<dbReference type="PIRSF" id="PIRSF001439">
    <property type="entry name" value="CryM"/>
    <property type="match status" value="1"/>
</dbReference>
<accession>A0A160JH77</accession>
<dbReference type="Gene3D" id="3.30.1780.10">
    <property type="entry name" value="ornithine cyclodeaminase, domain 1"/>
    <property type="match status" value="1"/>
</dbReference>
<dbReference type="InterPro" id="IPR023401">
    <property type="entry name" value="ODC_N"/>
</dbReference>
<dbReference type="Gene3D" id="3.40.50.720">
    <property type="entry name" value="NAD(P)-binding Rossmann-like Domain"/>
    <property type="match status" value="1"/>
</dbReference>
<evidence type="ECO:0000313" key="2">
    <source>
        <dbReference type="EMBL" id="ANC92395.1"/>
    </source>
</evidence>
<name>A0A160JH77_9PROT</name>
<dbReference type="InterPro" id="IPR036291">
    <property type="entry name" value="NAD(P)-bd_dom_sf"/>
</dbReference>
<proteinExistence type="inferred from homology"/>
<keyword evidence="3" id="KW-1185">Reference proteome</keyword>
<reference evidence="2 3" key="1">
    <citation type="journal article" date="2013" name="Int. J. Syst. Evol. Microbiol.">
        <title>Azospirillum humicireducens sp. nov., a nitrogen-fixing bacterium isolated from a microbial fuel cell.</title>
        <authorList>
            <person name="Zhou S."/>
            <person name="Han L."/>
            <person name="Wang Y."/>
            <person name="Yang G."/>
            <person name="Zhuang L."/>
            <person name="Hu P."/>
        </authorList>
    </citation>
    <scope>NUCLEOTIDE SEQUENCE [LARGE SCALE GENOMIC DNA]</scope>
    <source>
        <strain evidence="2 3">SgZ-5</strain>
    </source>
</reference>
<dbReference type="GO" id="GO:0005737">
    <property type="term" value="C:cytoplasm"/>
    <property type="evidence" value="ECO:0007669"/>
    <property type="project" value="TreeGrafter"/>
</dbReference>
<dbReference type="RefSeq" id="WP_063635452.1">
    <property type="nucleotide sequence ID" value="NZ_CP015285.1"/>
</dbReference>
<dbReference type="PANTHER" id="PTHR13812:SF19">
    <property type="entry name" value="KETIMINE REDUCTASE MU-CRYSTALLIN"/>
    <property type="match status" value="1"/>
</dbReference>
<dbReference type="InterPro" id="IPR003462">
    <property type="entry name" value="ODC_Mu_crystall"/>
</dbReference>
<dbReference type="KEGG" id="ahu:A6A40_11055"/>